<dbReference type="PANTHER" id="PTHR44591">
    <property type="entry name" value="STRESS RESPONSE REGULATOR PROTEIN 1"/>
    <property type="match status" value="1"/>
</dbReference>
<dbReference type="PROSITE" id="PS50110">
    <property type="entry name" value="RESPONSE_REGULATORY"/>
    <property type="match status" value="1"/>
</dbReference>
<dbReference type="InterPro" id="IPR001789">
    <property type="entry name" value="Sig_transdc_resp-reg_receiver"/>
</dbReference>
<evidence type="ECO:0000313" key="8">
    <source>
        <dbReference type="Proteomes" id="UP000468901"/>
    </source>
</evidence>
<dbReference type="GO" id="GO:0000160">
    <property type="term" value="P:phosphorelay signal transduction system"/>
    <property type="evidence" value="ECO:0007669"/>
    <property type="project" value="InterPro"/>
</dbReference>
<dbReference type="Gene3D" id="3.40.50.2300">
    <property type="match status" value="1"/>
</dbReference>
<feature type="modified residue" description="4-aspartylphosphate" evidence="4">
    <location>
        <position position="73"/>
    </location>
</feature>
<dbReference type="Pfam" id="PF00072">
    <property type="entry name" value="Response_reg"/>
    <property type="match status" value="1"/>
</dbReference>
<dbReference type="SMART" id="SM00448">
    <property type="entry name" value="REC"/>
    <property type="match status" value="1"/>
</dbReference>
<evidence type="ECO:0000313" key="7">
    <source>
        <dbReference type="EMBL" id="KAB7741268.1"/>
    </source>
</evidence>
<dbReference type="InterPro" id="IPR011006">
    <property type="entry name" value="CheY-like_superfamily"/>
</dbReference>
<dbReference type="AlphaFoldDB" id="A0A6N6VND7"/>
<keyword evidence="1 4" id="KW-0597">Phosphoprotein</keyword>
<accession>A0A6N6VND7</accession>
<dbReference type="InterPro" id="IPR050595">
    <property type="entry name" value="Bact_response_regulator"/>
</dbReference>
<dbReference type="RefSeq" id="WP_152215238.1">
    <property type="nucleotide sequence ID" value="NZ_JBAQYD010000116.1"/>
</dbReference>
<dbReference type="SUPFAM" id="SSF52172">
    <property type="entry name" value="CheY-like"/>
    <property type="match status" value="1"/>
</dbReference>
<protein>
    <submittedName>
        <fullName evidence="7">Response regulator</fullName>
    </submittedName>
</protein>
<dbReference type="PANTHER" id="PTHR44591:SF3">
    <property type="entry name" value="RESPONSE REGULATORY DOMAIN-CONTAINING PROTEIN"/>
    <property type="match status" value="1"/>
</dbReference>
<dbReference type="EMBL" id="WESC01000004">
    <property type="protein sequence ID" value="KAB7741268.1"/>
    <property type="molecule type" value="Genomic_DNA"/>
</dbReference>
<feature type="domain" description="Response regulatory" evidence="6">
    <location>
        <begin position="23"/>
        <end position="142"/>
    </location>
</feature>
<feature type="region of interest" description="Disordered" evidence="5">
    <location>
        <begin position="150"/>
        <end position="181"/>
    </location>
</feature>
<evidence type="ECO:0000256" key="4">
    <source>
        <dbReference type="PROSITE-ProRule" id="PRU00169"/>
    </source>
</evidence>
<gene>
    <name evidence="7" type="ORF">F2P47_05865</name>
</gene>
<keyword evidence="8" id="KW-1185">Reference proteome</keyword>
<organism evidence="7 8">
    <name type="scientific">Parvibaculum sedimenti</name>
    <dbReference type="NCBI Taxonomy" id="2608632"/>
    <lineage>
        <taxon>Bacteria</taxon>
        <taxon>Pseudomonadati</taxon>
        <taxon>Pseudomonadota</taxon>
        <taxon>Alphaproteobacteria</taxon>
        <taxon>Hyphomicrobiales</taxon>
        <taxon>Parvibaculaceae</taxon>
        <taxon>Parvibaculum</taxon>
    </lineage>
</organism>
<evidence type="ECO:0000256" key="5">
    <source>
        <dbReference type="SAM" id="MobiDB-lite"/>
    </source>
</evidence>
<keyword evidence="3" id="KW-0804">Transcription</keyword>
<keyword evidence="2" id="KW-0805">Transcription regulation</keyword>
<evidence type="ECO:0000256" key="2">
    <source>
        <dbReference type="ARBA" id="ARBA00023015"/>
    </source>
</evidence>
<feature type="compositionally biased region" description="Basic and acidic residues" evidence="5">
    <location>
        <begin position="150"/>
        <end position="173"/>
    </location>
</feature>
<evidence type="ECO:0000256" key="3">
    <source>
        <dbReference type="ARBA" id="ARBA00023163"/>
    </source>
</evidence>
<sequence length="181" mass="19609">MTTRKTPHLPLGKPDTAAYADLAVLVLEDSPHLVGVVCGILKSFGVGRIHAARDSEDALFILANQRVNVAVIDELKPPRDGLSLVRTIRTAAAQLPNELPIIYLTEVPHQGAIIAARDAGVTEVLSKPFSASQLMTRISSAIRNPRPLVRSEDFVGPDRRRRTKEPTQRKRQADIAPAGGS</sequence>
<comment type="caution">
    <text evidence="7">The sequence shown here is derived from an EMBL/GenBank/DDBJ whole genome shotgun (WGS) entry which is preliminary data.</text>
</comment>
<evidence type="ECO:0000259" key="6">
    <source>
        <dbReference type="PROSITE" id="PS50110"/>
    </source>
</evidence>
<reference evidence="7 8" key="1">
    <citation type="submission" date="2019-09" db="EMBL/GenBank/DDBJ databases">
        <title>Parvibaculum sedimenti sp. nov., isolated from sediment.</title>
        <authorList>
            <person name="Wang Y."/>
        </authorList>
    </citation>
    <scope>NUCLEOTIDE SEQUENCE [LARGE SCALE GENOMIC DNA]</scope>
    <source>
        <strain evidence="7 8">HXT-9</strain>
    </source>
</reference>
<dbReference type="Proteomes" id="UP000468901">
    <property type="component" value="Unassembled WGS sequence"/>
</dbReference>
<name>A0A6N6VND7_9HYPH</name>
<proteinExistence type="predicted"/>
<evidence type="ECO:0000256" key="1">
    <source>
        <dbReference type="ARBA" id="ARBA00022553"/>
    </source>
</evidence>